<evidence type="ECO:0000256" key="5">
    <source>
        <dbReference type="ARBA" id="ARBA00022692"/>
    </source>
</evidence>
<feature type="domain" description="TonB-dependent receptor plug" evidence="14">
    <location>
        <begin position="52"/>
        <end position="160"/>
    </location>
</feature>
<keyword evidence="16" id="KW-1185">Reference proteome</keyword>
<dbReference type="PROSITE" id="PS52016">
    <property type="entry name" value="TONB_DEPENDENT_REC_3"/>
    <property type="match status" value="1"/>
</dbReference>
<dbReference type="Pfam" id="PF00593">
    <property type="entry name" value="TonB_dep_Rec_b-barrel"/>
    <property type="match status" value="1"/>
</dbReference>
<evidence type="ECO:0000256" key="3">
    <source>
        <dbReference type="ARBA" id="ARBA00022448"/>
    </source>
</evidence>
<dbReference type="InterPro" id="IPR037066">
    <property type="entry name" value="Plug_dom_sf"/>
</dbReference>
<keyword evidence="7 10" id="KW-0472">Membrane</keyword>
<organism evidence="15 16">
    <name type="scientific">Pseudoduganella guangdongensis</name>
    <dbReference type="NCBI Taxonomy" id="2692179"/>
    <lineage>
        <taxon>Bacteria</taxon>
        <taxon>Pseudomonadati</taxon>
        <taxon>Pseudomonadota</taxon>
        <taxon>Betaproteobacteria</taxon>
        <taxon>Burkholderiales</taxon>
        <taxon>Oxalobacteraceae</taxon>
        <taxon>Telluria group</taxon>
        <taxon>Pseudoduganella</taxon>
    </lineage>
</organism>
<dbReference type="Pfam" id="PF07715">
    <property type="entry name" value="Plug"/>
    <property type="match status" value="1"/>
</dbReference>
<dbReference type="EMBL" id="WWCJ01000003">
    <property type="protein sequence ID" value="MYN01487.1"/>
    <property type="molecule type" value="Genomic_DNA"/>
</dbReference>
<evidence type="ECO:0000313" key="16">
    <source>
        <dbReference type="Proteomes" id="UP000448575"/>
    </source>
</evidence>
<dbReference type="SUPFAM" id="SSF56935">
    <property type="entry name" value="Porins"/>
    <property type="match status" value="1"/>
</dbReference>
<dbReference type="PANTHER" id="PTHR47234:SF2">
    <property type="entry name" value="TONB-DEPENDENT RECEPTOR"/>
    <property type="match status" value="1"/>
</dbReference>
<keyword evidence="8 15" id="KW-0675">Receptor</keyword>
<keyword evidence="4 10" id="KW-1134">Transmembrane beta strand</keyword>
<dbReference type="PANTHER" id="PTHR47234">
    <property type="match status" value="1"/>
</dbReference>
<evidence type="ECO:0000256" key="10">
    <source>
        <dbReference type="PROSITE-ProRule" id="PRU01360"/>
    </source>
</evidence>
<keyword evidence="3 10" id="KW-0813">Transport</keyword>
<proteinExistence type="inferred from homology"/>
<dbReference type="Gene3D" id="2.40.170.20">
    <property type="entry name" value="TonB-dependent receptor, beta-barrel domain"/>
    <property type="match status" value="1"/>
</dbReference>
<dbReference type="Gene3D" id="2.170.130.10">
    <property type="entry name" value="TonB-dependent receptor, plug domain"/>
    <property type="match status" value="1"/>
</dbReference>
<protein>
    <submittedName>
        <fullName evidence="15">TonB-dependent receptor</fullName>
    </submittedName>
</protein>
<evidence type="ECO:0000259" key="14">
    <source>
        <dbReference type="Pfam" id="PF07715"/>
    </source>
</evidence>
<evidence type="ECO:0000256" key="11">
    <source>
        <dbReference type="RuleBase" id="RU003357"/>
    </source>
</evidence>
<feature type="signal peptide" evidence="12">
    <location>
        <begin position="1"/>
        <end position="29"/>
    </location>
</feature>
<feature type="chain" id="PRO_5026747277" evidence="12">
    <location>
        <begin position="30"/>
        <end position="931"/>
    </location>
</feature>
<feature type="domain" description="TonB-dependent receptor-like beta-barrel" evidence="13">
    <location>
        <begin position="389"/>
        <end position="891"/>
    </location>
</feature>
<gene>
    <name evidence="15" type="ORF">GTP41_05180</name>
</gene>
<keyword evidence="6 11" id="KW-0798">TonB box</keyword>
<evidence type="ECO:0000256" key="6">
    <source>
        <dbReference type="ARBA" id="ARBA00023077"/>
    </source>
</evidence>
<evidence type="ECO:0000256" key="7">
    <source>
        <dbReference type="ARBA" id="ARBA00023136"/>
    </source>
</evidence>
<evidence type="ECO:0000313" key="15">
    <source>
        <dbReference type="EMBL" id="MYN01487.1"/>
    </source>
</evidence>
<comment type="similarity">
    <text evidence="2 10 11">Belongs to the TonB-dependent receptor family.</text>
</comment>
<comment type="caution">
    <text evidence="15">The sequence shown here is derived from an EMBL/GenBank/DDBJ whole genome shotgun (WGS) entry which is preliminary data.</text>
</comment>
<keyword evidence="9 10" id="KW-0998">Cell outer membrane</keyword>
<evidence type="ECO:0000256" key="1">
    <source>
        <dbReference type="ARBA" id="ARBA00004571"/>
    </source>
</evidence>
<name>A0A6N9HE12_9BURK</name>
<keyword evidence="12" id="KW-0732">Signal</keyword>
<evidence type="ECO:0000256" key="2">
    <source>
        <dbReference type="ARBA" id="ARBA00009810"/>
    </source>
</evidence>
<dbReference type="InterPro" id="IPR012910">
    <property type="entry name" value="Plug_dom"/>
</dbReference>
<evidence type="ECO:0000259" key="13">
    <source>
        <dbReference type="Pfam" id="PF00593"/>
    </source>
</evidence>
<dbReference type="CDD" id="cd01347">
    <property type="entry name" value="ligand_gated_channel"/>
    <property type="match status" value="1"/>
</dbReference>
<evidence type="ECO:0000256" key="9">
    <source>
        <dbReference type="ARBA" id="ARBA00023237"/>
    </source>
</evidence>
<dbReference type="Proteomes" id="UP000448575">
    <property type="component" value="Unassembled WGS sequence"/>
</dbReference>
<keyword evidence="5 10" id="KW-0812">Transmembrane</keyword>
<evidence type="ECO:0000256" key="8">
    <source>
        <dbReference type="ARBA" id="ARBA00023170"/>
    </source>
</evidence>
<evidence type="ECO:0000256" key="4">
    <source>
        <dbReference type="ARBA" id="ARBA00022452"/>
    </source>
</evidence>
<dbReference type="AlphaFoldDB" id="A0A6N9HE12"/>
<accession>A0A6N9HE12</accession>
<dbReference type="InterPro" id="IPR039426">
    <property type="entry name" value="TonB-dep_rcpt-like"/>
</dbReference>
<sequence>MTMKETILSRSVRLMFTVGLGLAAQQAVAQDNIQRVEITGSAVKRVAIEGALPVQTLSKAQIEQTGANTVADLVATLPSMQGFVTSSTSINGGGGGVQTASVHAIGSSYTLVLLNGRRMAPYSSGSAVNLASIPLAAVERVEILTDGASALYGSDAIAGVVNFILKKNQTDANIELTYNRPTKGSAGATTNVAISKGFGDLDNDGFNVLLAYSHDTQKELNASERRFAAPGGVHDFEEGGKRYSLYQLSGNSIPGNVTVRTANGNPAFNPSLITTGKCGAANTFQVGNRCLYNYGAVVELLPEMKRDGLFGSTNIKLGNDWTFFAEGLYSKFTSTARYAPPAQPLSLNINSPLYKAHVVPALGKLGIDPASVNSATMALRLVDAGGRTDDWKTDAKHLAFGVRGAQWGWDMEAAFTHSETTAADHAVAGYTSSDKLDALMAAGTYNPFIVPTAETRAALASAVLHQQLDETRSRINALNLRGSREVFQAPGGAAMLALGGDFMRQKYVYDPSAIAMGANSLQPNYTDSPIGGIQGSFPTDATRKSWGAFAELVVPVVKGLELTADLRYDSYDAVRDKMNFDSAGKLVAPAIKGNEASKSTYKLAAAWRPSDSLLLRGSYGTGFKAPILTDITNPLQGGGVANAHPCPITSGPLLALCDGTKEYNLLNGGNPFTGAAGLKPETSKQASLGLRVEPSKSLSLGMDVWDVKIKDQISKLPENEVFGNPAKYMGLFVSYYDPIQKENVLAASLTPFNLAQSHYRGIDWDHTYRMGKWNFNWTGTYMLKADFQTLPTDPVEHSVGRFDSYNAVTFRWISKLQVGWKQSDRLSHSLTGVYKSGYQDMSIAASSQAIRDEAGNFVSLSRKVEDSLVWDWQTRFKFNANLTLTGGVKNLFDREPPFSQRIAGGGNQLGYDGRYADPLGRQLYLVAGYKF</sequence>
<reference evidence="15 16" key="1">
    <citation type="submission" date="2019-12" db="EMBL/GenBank/DDBJ databases">
        <title>Novel species isolated from a subtropical stream in China.</title>
        <authorList>
            <person name="Lu H."/>
        </authorList>
    </citation>
    <scope>NUCLEOTIDE SEQUENCE [LARGE SCALE GENOMIC DNA]</scope>
    <source>
        <strain evidence="15 16">DS3</strain>
    </source>
</reference>
<evidence type="ECO:0000256" key="12">
    <source>
        <dbReference type="SAM" id="SignalP"/>
    </source>
</evidence>
<dbReference type="GO" id="GO:0009279">
    <property type="term" value="C:cell outer membrane"/>
    <property type="evidence" value="ECO:0007669"/>
    <property type="project" value="UniProtKB-SubCell"/>
</dbReference>
<dbReference type="InterPro" id="IPR036942">
    <property type="entry name" value="Beta-barrel_TonB_sf"/>
</dbReference>
<comment type="subcellular location">
    <subcellularLocation>
        <location evidence="1 10">Cell outer membrane</location>
        <topology evidence="1 10">Multi-pass membrane protein</topology>
    </subcellularLocation>
</comment>
<dbReference type="InterPro" id="IPR000531">
    <property type="entry name" value="Beta-barrel_TonB"/>
</dbReference>